<dbReference type="GO" id="GO:0004497">
    <property type="term" value="F:monooxygenase activity"/>
    <property type="evidence" value="ECO:0007669"/>
    <property type="project" value="InterPro"/>
</dbReference>
<evidence type="ECO:0000313" key="2">
    <source>
        <dbReference type="Proteomes" id="UP000054477"/>
    </source>
</evidence>
<dbReference type="Proteomes" id="UP000054477">
    <property type="component" value="Unassembled WGS sequence"/>
</dbReference>
<organism evidence="1 2">
    <name type="scientific">Laccaria amethystina LaAM-08-1</name>
    <dbReference type="NCBI Taxonomy" id="1095629"/>
    <lineage>
        <taxon>Eukaryota</taxon>
        <taxon>Fungi</taxon>
        <taxon>Dikarya</taxon>
        <taxon>Basidiomycota</taxon>
        <taxon>Agaricomycotina</taxon>
        <taxon>Agaricomycetes</taxon>
        <taxon>Agaricomycetidae</taxon>
        <taxon>Agaricales</taxon>
        <taxon>Agaricineae</taxon>
        <taxon>Hydnangiaceae</taxon>
        <taxon>Laccaria</taxon>
    </lineage>
</organism>
<dbReference type="InterPro" id="IPR036396">
    <property type="entry name" value="Cyt_P450_sf"/>
</dbReference>
<dbReference type="STRING" id="1095629.A0A0C9XFQ5"/>
<dbReference type="EMBL" id="KN838773">
    <property type="protein sequence ID" value="KIJ94952.1"/>
    <property type="molecule type" value="Genomic_DNA"/>
</dbReference>
<dbReference type="HOGENOM" id="CLU_2038445_0_0_1"/>
<reference evidence="1 2" key="1">
    <citation type="submission" date="2014-04" db="EMBL/GenBank/DDBJ databases">
        <authorList>
            <consortium name="DOE Joint Genome Institute"/>
            <person name="Kuo A."/>
            <person name="Kohler A."/>
            <person name="Nagy L.G."/>
            <person name="Floudas D."/>
            <person name="Copeland A."/>
            <person name="Barry K.W."/>
            <person name="Cichocki N."/>
            <person name="Veneault-Fourrey C."/>
            <person name="LaButti K."/>
            <person name="Lindquist E.A."/>
            <person name="Lipzen A."/>
            <person name="Lundell T."/>
            <person name="Morin E."/>
            <person name="Murat C."/>
            <person name="Sun H."/>
            <person name="Tunlid A."/>
            <person name="Henrissat B."/>
            <person name="Grigoriev I.V."/>
            <person name="Hibbett D.S."/>
            <person name="Martin F."/>
            <person name="Nordberg H.P."/>
            <person name="Cantor M.N."/>
            <person name="Hua S.X."/>
        </authorList>
    </citation>
    <scope>NUCLEOTIDE SEQUENCE [LARGE SCALE GENOMIC DNA]</scope>
    <source>
        <strain evidence="1 2">LaAM-08-1</strain>
    </source>
</reference>
<accession>A0A0C9XFQ5</accession>
<protein>
    <submittedName>
        <fullName evidence="1">Uncharacterized protein</fullName>
    </submittedName>
</protein>
<name>A0A0C9XFQ5_9AGAR</name>
<gene>
    <name evidence="1" type="ORF">K443DRAFT_341056</name>
</gene>
<dbReference type="GO" id="GO:0005506">
    <property type="term" value="F:iron ion binding"/>
    <property type="evidence" value="ECO:0007669"/>
    <property type="project" value="InterPro"/>
</dbReference>
<dbReference type="GO" id="GO:0020037">
    <property type="term" value="F:heme binding"/>
    <property type="evidence" value="ECO:0007669"/>
    <property type="project" value="InterPro"/>
</dbReference>
<reference evidence="2" key="2">
    <citation type="submission" date="2015-01" db="EMBL/GenBank/DDBJ databases">
        <title>Evolutionary Origins and Diversification of the Mycorrhizal Mutualists.</title>
        <authorList>
            <consortium name="DOE Joint Genome Institute"/>
            <consortium name="Mycorrhizal Genomics Consortium"/>
            <person name="Kohler A."/>
            <person name="Kuo A."/>
            <person name="Nagy L.G."/>
            <person name="Floudas D."/>
            <person name="Copeland A."/>
            <person name="Barry K.W."/>
            <person name="Cichocki N."/>
            <person name="Veneault-Fourrey C."/>
            <person name="LaButti K."/>
            <person name="Lindquist E.A."/>
            <person name="Lipzen A."/>
            <person name="Lundell T."/>
            <person name="Morin E."/>
            <person name="Murat C."/>
            <person name="Riley R."/>
            <person name="Ohm R."/>
            <person name="Sun H."/>
            <person name="Tunlid A."/>
            <person name="Henrissat B."/>
            <person name="Grigoriev I.V."/>
            <person name="Hibbett D.S."/>
            <person name="Martin F."/>
        </authorList>
    </citation>
    <scope>NUCLEOTIDE SEQUENCE [LARGE SCALE GENOMIC DNA]</scope>
    <source>
        <strain evidence="2">LaAM-08-1</strain>
    </source>
</reference>
<sequence length="121" mass="13328">MESSAGKLGQDSSLTLSADLFLVPRTGCLKSTVLTSLCSIARGVHEVFPLKNQIWALSITSWVLLHDSTSGASNPKRLPLPPGPKGYPVIGNLFALSTDKIWLLYDKWFQLYGWKQDGHSR</sequence>
<dbReference type="Gene3D" id="1.10.630.10">
    <property type="entry name" value="Cytochrome P450"/>
    <property type="match status" value="1"/>
</dbReference>
<proteinExistence type="predicted"/>
<dbReference type="AlphaFoldDB" id="A0A0C9XFQ5"/>
<evidence type="ECO:0000313" key="1">
    <source>
        <dbReference type="EMBL" id="KIJ94952.1"/>
    </source>
</evidence>
<keyword evidence="2" id="KW-1185">Reference proteome</keyword>
<dbReference type="GO" id="GO:0016705">
    <property type="term" value="F:oxidoreductase activity, acting on paired donors, with incorporation or reduction of molecular oxygen"/>
    <property type="evidence" value="ECO:0007669"/>
    <property type="project" value="InterPro"/>
</dbReference>
<dbReference type="SUPFAM" id="SSF48264">
    <property type="entry name" value="Cytochrome P450"/>
    <property type="match status" value="1"/>
</dbReference>